<evidence type="ECO:0000313" key="2">
    <source>
        <dbReference type="Proteomes" id="UP000002772"/>
    </source>
</evidence>
<dbReference type="eggNOG" id="ENOG5032Y79">
    <property type="taxonomic scope" value="Bacteria"/>
</dbReference>
<accession>F8N7I6</accession>
<dbReference type="Proteomes" id="UP000002772">
    <property type="component" value="Unassembled WGS sequence"/>
</dbReference>
<sequence>MKFGLRKPSLKRSISARTTGRAKCAIKRALIPGYGKRGMGIFHPRKAMYNRVYRRTTFGLWDIIKTIFK</sequence>
<reference evidence="2" key="1">
    <citation type="journal article" date="2011" name="Stand. Genomic Sci.">
        <title>Non-contiguous finished genome sequence of the opportunistic oral pathogen Prevotella multisaccharivorax type strain (PPPA20).</title>
        <authorList>
            <person name="Pati A."/>
            <person name="Gronow S."/>
            <person name="Lu M."/>
            <person name="Lapidus A."/>
            <person name="Nolan M."/>
            <person name="Lucas S."/>
            <person name="Hammon N."/>
            <person name="Deshpande S."/>
            <person name="Cheng J.F."/>
            <person name="Tapia R."/>
            <person name="Han C."/>
            <person name="Goodwin L."/>
            <person name="Pitluck S."/>
            <person name="Liolios K."/>
            <person name="Pagani I."/>
            <person name="Mavromatis K."/>
            <person name="Mikhailova N."/>
            <person name="Huntemann M."/>
            <person name="Chen A."/>
            <person name="Palaniappan K."/>
            <person name="Land M."/>
            <person name="Hauser L."/>
            <person name="Detter J.C."/>
            <person name="Brambilla E.M."/>
            <person name="Rohde M."/>
            <person name="Goker M."/>
            <person name="Woyke T."/>
            <person name="Bristow J."/>
            <person name="Eisen J.A."/>
            <person name="Markowitz V."/>
            <person name="Hugenholtz P."/>
            <person name="Kyrpides N.C."/>
            <person name="Klenk H.P."/>
            <person name="Ivanova N."/>
        </authorList>
    </citation>
    <scope>NUCLEOTIDE SEQUENCE [LARGE SCALE GENOMIC DNA]</scope>
    <source>
        <strain evidence="2">DSM 17128</strain>
    </source>
</reference>
<gene>
    <name evidence="1" type="ORF">Premu_2052</name>
</gene>
<dbReference type="HOGENOM" id="CLU_188969_1_0_10"/>
<evidence type="ECO:0008006" key="3">
    <source>
        <dbReference type="Google" id="ProtNLM"/>
    </source>
</evidence>
<keyword evidence="2" id="KW-1185">Reference proteome</keyword>
<dbReference type="AlphaFoldDB" id="F8N7I6"/>
<organism evidence="1 2">
    <name type="scientific">Hallella multisaccharivorax DSM 17128</name>
    <dbReference type="NCBI Taxonomy" id="688246"/>
    <lineage>
        <taxon>Bacteria</taxon>
        <taxon>Pseudomonadati</taxon>
        <taxon>Bacteroidota</taxon>
        <taxon>Bacteroidia</taxon>
        <taxon>Bacteroidales</taxon>
        <taxon>Prevotellaceae</taxon>
        <taxon>Hallella</taxon>
    </lineage>
</organism>
<proteinExistence type="predicted"/>
<protein>
    <recommendedName>
        <fullName evidence="3">Phage protein</fullName>
    </recommendedName>
</protein>
<name>F8N7I6_9BACT</name>
<dbReference type="EMBL" id="GL945017">
    <property type="protein sequence ID" value="EGN57446.1"/>
    <property type="molecule type" value="Genomic_DNA"/>
</dbReference>
<evidence type="ECO:0000313" key="1">
    <source>
        <dbReference type="EMBL" id="EGN57446.1"/>
    </source>
</evidence>